<dbReference type="PANTHER" id="PTHR43611:SF3">
    <property type="entry name" value="FLAVIN MONONUCLEOTIDE HYDROLASE 1, CHLOROPLATIC"/>
    <property type="match status" value="1"/>
</dbReference>
<dbReference type="PRINTS" id="PR00413">
    <property type="entry name" value="HADHALOGNASE"/>
</dbReference>
<reference evidence="1 2" key="1">
    <citation type="journal article" date="2023" name="Cell">
        <title>Genetic manipulation of Patescibacteria provides mechanistic insights into microbial dark matter and the epibiotic lifestyle.</title>
        <authorList>
            <person name="Wang Y."/>
            <person name="Gallagher L.A."/>
            <person name="Andrade P.A."/>
            <person name="Liu A."/>
            <person name="Humphreys I.R."/>
            <person name="Turkarslan S."/>
            <person name="Cutler K.J."/>
            <person name="Arrieta-Ortiz M.L."/>
            <person name="Li Y."/>
            <person name="Radey M.C."/>
            <person name="McLean J.S."/>
            <person name="Cong Q."/>
            <person name="Baker D."/>
            <person name="Baliga N.S."/>
            <person name="Peterson S.B."/>
            <person name="Mougous J.D."/>
        </authorList>
    </citation>
    <scope>NUCLEOTIDE SEQUENCE [LARGE SCALE GENOMIC DNA]</scope>
    <source>
        <strain evidence="1 2">ML1</strain>
    </source>
</reference>
<dbReference type="InterPro" id="IPR006439">
    <property type="entry name" value="HAD-SF_hydro_IA"/>
</dbReference>
<dbReference type="RefSeq" id="WP_376754084.1">
    <property type="nucleotide sequence ID" value="NZ_CP124550.1"/>
</dbReference>
<protein>
    <submittedName>
        <fullName evidence="1">HAD family phosphatase</fullName>
    </submittedName>
</protein>
<dbReference type="EMBL" id="CP124550">
    <property type="protein sequence ID" value="WIO45711.1"/>
    <property type="molecule type" value="Genomic_DNA"/>
</dbReference>
<dbReference type="SFLD" id="SFLDG01129">
    <property type="entry name" value="C1.5:_HAD__Beta-PGM__Phosphata"/>
    <property type="match status" value="1"/>
</dbReference>
<dbReference type="NCBIfam" id="TIGR01509">
    <property type="entry name" value="HAD-SF-IA-v3"/>
    <property type="match status" value="1"/>
</dbReference>
<dbReference type="SUPFAM" id="SSF56784">
    <property type="entry name" value="HAD-like"/>
    <property type="match status" value="1"/>
</dbReference>
<dbReference type="Proteomes" id="UP001177295">
    <property type="component" value="Chromosome"/>
</dbReference>
<gene>
    <name evidence="1" type="ORF">SEML1_0069</name>
</gene>
<dbReference type="InterPro" id="IPR036412">
    <property type="entry name" value="HAD-like_sf"/>
</dbReference>
<name>A0ABY8WUE7_9BACT</name>
<dbReference type="SFLD" id="SFLDS00003">
    <property type="entry name" value="Haloacid_Dehalogenase"/>
    <property type="match status" value="1"/>
</dbReference>
<accession>A0ABY8WUE7</accession>
<sequence length="191" mass="20347">MRGVIFDCFGVLCGSSFEVLAAKCQPERVKELRDLNTQADYGYISSAEYVRGVAAVLGWTIDEVRATLKQARVRNESLITYVKQLHADGIPLALLSNVSSGTLDGLFAPGELDDMFDVKILSFAEGLAKPNPAVFTLAVGRLGMPAGDCIMVDDKPENCDGAEVAGLASILHTSNAQTMAAVQAWLEAAHA</sequence>
<keyword evidence="2" id="KW-1185">Reference proteome</keyword>
<proteinExistence type="predicted"/>
<dbReference type="PANTHER" id="PTHR43611">
    <property type="entry name" value="ALPHA-D-GLUCOSE 1-PHOSPHATE PHOSPHATASE"/>
    <property type="match status" value="1"/>
</dbReference>
<dbReference type="Gene3D" id="3.40.50.1000">
    <property type="entry name" value="HAD superfamily/HAD-like"/>
    <property type="match status" value="1"/>
</dbReference>
<evidence type="ECO:0000313" key="1">
    <source>
        <dbReference type="EMBL" id="WIO45711.1"/>
    </source>
</evidence>
<organism evidence="1 2">
    <name type="scientific">Candidatus Southlakia epibionticum</name>
    <dbReference type="NCBI Taxonomy" id="3043284"/>
    <lineage>
        <taxon>Bacteria</taxon>
        <taxon>Candidatus Saccharimonadota</taxon>
        <taxon>Candidatus Saccharimonadia</taxon>
        <taxon>Candidatus Saccharimonadales</taxon>
        <taxon>Candidatus Saccharimonadaceae</taxon>
        <taxon>Candidatus Southlakia</taxon>
    </lineage>
</organism>
<dbReference type="Pfam" id="PF00702">
    <property type="entry name" value="Hydrolase"/>
    <property type="match status" value="1"/>
</dbReference>
<dbReference type="InterPro" id="IPR023214">
    <property type="entry name" value="HAD_sf"/>
</dbReference>
<evidence type="ECO:0000313" key="2">
    <source>
        <dbReference type="Proteomes" id="UP001177295"/>
    </source>
</evidence>